<evidence type="ECO:0000256" key="10">
    <source>
        <dbReference type="ARBA" id="ARBA00093248"/>
    </source>
</evidence>
<comment type="catalytic activity">
    <reaction evidence="14">
        <text>L-pipecolate + NADP(+) = Delta(1)-piperideine-2-carboxylate + NADPH + H(+)</text>
        <dbReference type="Rhea" id="RHEA:12524"/>
        <dbReference type="ChEBI" id="CHEBI:15378"/>
        <dbReference type="ChEBI" id="CHEBI:57783"/>
        <dbReference type="ChEBI" id="CHEBI:58349"/>
        <dbReference type="ChEBI" id="CHEBI:61185"/>
        <dbReference type="ChEBI" id="CHEBI:77631"/>
        <dbReference type="EC" id="1.5.1.1"/>
    </reaction>
    <physiologicalReaction direction="right-to-left" evidence="14">
        <dbReference type="Rhea" id="RHEA:12526"/>
    </physiologicalReaction>
</comment>
<dbReference type="GO" id="GO:0005737">
    <property type="term" value="C:cytoplasm"/>
    <property type="evidence" value="ECO:0007669"/>
    <property type="project" value="TreeGrafter"/>
</dbReference>
<evidence type="ECO:0000256" key="9">
    <source>
        <dbReference type="ARBA" id="ARBA00093227"/>
    </source>
</evidence>
<dbReference type="EC" id="1.5.1.1" evidence="16"/>
<evidence type="ECO:0000256" key="6">
    <source>
        <dbReference type="ARBA" id="ARBA00093197"/>
    </source>
</evidence>
<organism evidence="18 19">
    <name type="scientific">Pomacea canaliculata</name>
    <name type="common">Golden apple snail</name>
    <dbReference type="NCBI Taxonomy" id="400727"/>
    <lineage>
        <taxon>Eukaryota</taxon>
        <taxon>Metazoa</taxon>
        <taxon>Spiralia</taxon>
        <taxon>Lophotrochozoa</taxon>
        <taxon>Mollusca</taxon>
        <taxon>Gastropoda</taxon>
        <taxon>Caenogastropoda</taxon>
        <taxon>Architaenioglossa</taxon>
        <taxon>Ampullarioidea</taxon>
        <taxon>Ampullariidae</taxon>
        <taxon>Pomacea</taxon>
    </lineage>
</organism>
<evidence type="ECO:0000256" key="17">
    <source>
        <dbReference type="ARBA" id="ARBA00093650"/>
    </source>
</evidence>
<gene>
    <name evidence="18" type="ORF">C0Q70_02219</name>
</gene>
<dbReference type="Gene3D" id="3.30.1780.10">
    <property type="entry name" value="ornithine cyclodeaminase, domain 1"/>
    <property type="match status" value="1"/>
</dbReference>
<dbReference type="PANTHER" id="PTHR13812">
    <property type="entry name" value="KETIMINE REDUCTASE MU-CRYSTALLIN"/>
    <property type="match status" value="1"/>
</dbReference>
<dbReference type="InterPro" id="IPR036291">
    <property type="entry name" value="NAD(P)-bd_dom_sf"/>
</dbReference>
<sequence>MVEHIKIISAKQVADILHYDELIPIIEKALADFSGRPESGIIQPIRTVLHLPSANGFLGIMPAYSEKDNALSTKLLTFFPKNTNISTHAALIVVFDCCTGIPKAIMDGDVITAQRTAAASAAATKHLTNGIPRQLAILGAGVQARSHYHALSYLYKFQQVKIWNHHMDKAKLLAAELGPEVEAVPEAKEAIQDADVIVTVTNSSVPVLQASWVKQGAHINAVGSCRPDWNEIAPELMHQAVVYVDTKEAAVKESGDIIKSGATIFAEIGEVIAGKAAARTTETTIFKSLGMAIEDTVTANLVMKKLDGRT</sequence>
<dbReference type="AlphaFoldDB" id="A0A2T7Q1P8"/>
<evidence type="ECO:0000256" key="3">
    <source>
        <dbReference type="ARBA" id="ARBA00015173"/>
    </source>
</evidence>
<evidence type="ECO:0000256" key="15">
    <source>
        <dbReference type="ARBA" id="ARBA00093567"/>
    </source>
</evidence>
<protein>
    <recommendedName>
        <fullName evidence="3">Ketimine reductase mu-crystallin</fullName>
        <ecNumber evidence="16">1.5.1.1</ecNumber>
        <ecNumber evidence="2">1.5.1.25</ecNumber>
    </recommendedName>
    <alternativeName>
        <fullName evidence="17">1-piperideine-2-carboxylate/1-pyrroline-2-carboxylate reductase</fullName>
    </alternativeName>
    <alternativeName>
        <fullName evidence="4">NADP-regulated thyroid-hormone-binding protein</fullName>
    </alternativeName>
</protein>
<name>A0A2T7Q1P8_POMCA</name>
<proteinExistence type="inferred from homology"/>
<dbReference type="PIRSF" id="PIRSF001439">
    <property type="entry name" value="CryM"/>
    <property type="match status" value="1"/>
</dbReference>
<comment type="catalytic activity">
    <reaction evidence="6">
        <text>Delta(2)-thiazoline-2-carboxylate + NADPH + 2 H(+) = L-thiazolidine-2-carboxylate + NADP(+)</text>
        <dbReference type="Rhea" id="RHEA:68072"/>
        <dbReference type="ChEBI" id="CHEBI:15378"/>
        <dbReference type="ChEBI" id="CHEBI:57783"/>
        <dbReference type="ChEBI" id="CHEBI:58349"/>
        <dbReference type="ChEBI" id="CHEBI:176895"/>
        <dbReference type="ChEBI" id="CHEBI:176896"/>
    </reaction>
    <physiologicalReaction direction="left-to-right" evidence="6">
        <dbReference type="Rhea" id="RHEA:68073"/>
    </physiologicalReaction>
</comment>
<dbReference type="EC" id="1.5.1.25" evidence="2"/>
<dbReference type="GO" id="GO:0050241">
    <property type="term" value="F:pyrroline-2-carboxylate reductase activity"/>
    <property type="evidence" value="ECO:0007669"/>
    <property type="project" value="UniProtKB-EC"/>
</dbReference>
<evidence type="ECO:0000256" key="14">
    <source>
        <dbReference type="ARBA" id="ARBA00093273"/>
    </source>
</evidence>
<evidence type="ECO:0000256" key="2">
    <source>
        <dbReference type="ARBA" id="ARBA00012883"/>
    </source>
</evidence>
<evidence type="ECO:0000256" key="12">
    <source>
        <dbReference type="ARBA" id="ARBA00093263"/>
    </source>
</evidence>
<dbReference type="Proteomes" id="UP000245119">
    <property type="component" value="Linkage Group LG1"/>
</dbReference>
<evidence type="ECO:0000256" key="4">
    <source>
        <dbReference type="ARBA" id="ARBA00033420"/>
    </source>
</evidence>
<evidence type="ECO:0000256" key="1">
    <source>
        <dbReference type="ARBA" id="ARBA00008903"/>
    </source>
</evidence>
<reference evidence="18 19" key="1">
    <citation type="submission" date="2018-04" db="EMBL/GenBank/DDBJ databases">
        <title>The genome of golden apple snail Pomacea canaliculata provides insight into stress tolerance and invasive adaptation.</title>
        <authorList>
            <person name="Liu C."/>
            <person name="Liu B."/>
            <person name="Ren Y."/>
            <person name="Zhang Y."/>
            <person name="Wang H."/>
            <person name="Li S."/>
            <person name="Jiang F."/>
            <person name="Yin L."/>
            <person name="Zhang G."/>
            <person name="Qian W."/>
            <person name="Fan W."/>
        </authorList>
    </citation>
    <scope>NUCLEOTIDE SEQUENCE [LARGE SCALE GENOMIC DNA]</scope>
    <source>
        <strain evidence="18">SZHN2017</strain>
        <tissue evidence="18">Muscle</tissue>
    </source>
</reference>
<comment type="catalytic activity">
    <reaction evidence="9">
        <text>(S)-cystathionine ketimine + NADPH + 2 H(+) = (3R,5S)-2,3,5,6,7-pentahydro-1,4-thiazepine-3,5-dicarboxylate + NADP(+)</text>
        <dbReference type="Rhea" id="RHEA:68036"/>
        <dbReference type="ChEBI" id="CHEBI:15378"/>
        <dbReference type="ChEBI" id="CHEBI:57783"/>
        <dbReference type="ChEBI" id="CHEBI:58349"/>
        <dbReference type="ChEBI" id="CHEBI:176808"/>
        <dbReference type="ChEBI" id="CHEBI:176810"/>
    </reaction>
    <physiologicalReaction direction="left-to-right" evidence="9">
        <dbReference type="Rhea" id="RHEA:68037"/>
    </physiologicalReaction>
</comment>
<dbReference type="FunFam" id="3.40.50.720:FF:000241">
    <property type="entry name" value="ketimine reductase mu-crystallin"/>
    <property type="match status" value="1"/>
</dbReference>
<comment type="catalytic activity">
    <reaction evidence="10">
        <text>(R)-lanthionine ketimine + NADPH + 2 H(+) = (3R,5R)-1,4-thiomorpholine-3,5-dicarboxylate + NADP(+)</text>
        <dbReference type="Rhea" id="RHEA:68040"/>
        <dbReference type="ChEBI" id="CHEBI:15378"/>
        <dbReference type="ChEBI" id="CHEBI:57783"/>
        <dbReference type="ChEBI" id="CHEBI:58349"/>
        <dbReference type="ChEBI" id="CHEBI:176891"/>
        <dbReference type="ChEBI" id="CHEBI:176892"/>
    </reaction>
    <physiologicalReaction direction="left-to-right" evidence="10">
        <dbReference type="Rhea" id="RHEA:68041"/>
    </physiologicalReaction>
</comment>
<dbReference type="InterPro" id="IPR003462">
    <property type="entry name" value="ODC_Mu_crystall"/>
</dbReference>
<evidence type="ECO:0000256" key="5">
    <source>
        <dbReference type="ARBA" id="ARBA00093190"/>
    </source>
</evidence>
<comment type="caution">
    <text evidence="18">The sequence shown here is derived from an EMBL/GenBank/DDBJ whole genome shotgun (WGS) entry which is preliminary data.</text>
</comment>
<evidence type="ECO:0000256" key="16">
    <source>
        <dbReference type="ARBA" id="ARBA00093598"/>
    </source>
</evidence>
<accession>A0A2T7Q1P8</accession>
<dbReference type="InterPro" id="IPR023401">
    <property type="entry name" value="ODC_N"/>
</dbReference>
<comment type="catalytic activity">
    <reaction evidence="5">
        <text>L-pipecolate + NAD(+) = Delta(1)-piperideine-2-carboxylate + NADH + H(+)</text>
        <dbReference type="Rhea" id="RHEA:30807"/>
        <dbReference type="ChEBI" id="CHEBI:15378"/>
        <dbReference type="ChEBI" id="CHEBI:57540"/>
        <dbReference type="ChEBI" id="CHEBI:57945"/>
        <dbReference type="ChEBI" id="CHEBI:61185"/>
        <dbReference type="ChEBI" id="CHEBI:77631"/>
        <dbReference type="EC" id="1.5.1.1"/>
    </reaction>
    <physiologicalReaction direction="right-to-left" evidence="5">
        <dbReference type="Rhea" id="RHEA:30809"/>
    </physiologicalReaction>
</comment>
<dbReference type="GO" id="GO:0042562">
    <property type="term" value="F:hormone binding"/>
    <property type="evidence" value="ECO:0007669"/>
    <property type="project" value="TreeGrafter"/>
</dbReference>
<comment type="catalytic activity">
    <reaction evidence="11">
        <text>(S)-cystathionine ketimine + NADH + 2 H(+) = (3R,5S)-2,3,5,6,7-pentahydro-1,4-thiazepine-3,5-dicarboxylate + NAD(+)</text>
        <dbReference type="Rhea" id="RHEA:68032"/>
        <dbReference type="ChEBI" id="CHEBI:15378"/>
        <dbReference type="ChEBI" id="CHEBI:57540"/>
        <dbReference type="ChEBI" id="CHEBI:57945"/>
        <dbReference type="ChEBI" id="CHEBI:176808"/>
        <dbReference type="ChEBI" id="CHEBI:176810"/>
    </reaction>
    <physiologicalReaction direction="left-to-right" evidence="11">
        <dbReference type="Rhea" id="RHEA:68033"/>
    </physiologicalReaction>
</comment>
<evidence type="ECO:0000256" key="11">
    <source>
        <dbReference type="ARBA" id="ARBA00093250"/>
    </source>
</evidence>
<comment type="catalytic activity">
    <reaction evidence="13">
        <text>L-proline + NAD(+) = 1-pyrroline-2-carboxylate + NADH + H(+)</text>
        <dbReference type="Rhea" id="RHEA:20321"/>
        <dbReference type="ChEBI" id="CHEBI:15378"/>
        <dbReference type="ChEBI" id="CHEBI:39785"/>
        <dbReference type="ChEBI" id="CHEBI:57540"/>
        <dbReference type="ChEBI" id="CHEBI:57945"/>
        <dbReference type="ChEBI" id="CHEBI:60039"/>
        <dbReference type="EC" id="1.5.1.1"/>
    </reaction>
    <physiologicalReaction direction="right-to-left" evidence="13">
        <dbReference type="Rhea" id="RHEA:20323"/>
    </physiologicalReaction>
</comment>
<dbReference type="Pfam" id="PF02423">
    <property type="entry name" value="OCD_Mu_crystall"/>
    <property type="match status" value="1"/>
</dbReference>
<evidence type="ECO:0000313" key="18">
    <source>
        <dbReference type="EMBL" id="PVD39584.1"/>
    </source>
</evidence>
<evidence type="ECO:0000256" key="8">
    <source>
        <dbReference type="ARBA" id="ARBA00093226"/>
    </source>
</evidence>
<keyword evidence="19" id="KW-1185">Reference proteome</keyword>
<comment type="catalytic activity">
    <reaction evidence="8">
        <text>(3R)-1,4-thiomorpholine-3-carboxylate + NAD(+) = 3,4-dehydrothiomorpholine-3-carboxylate + NADH + 2 H(+)</text>
        <dbReference type="Rhea" id="RHEA:12504"/>
        <dbReference type="ChEBI" id="CHEBI:15378"/>
        <dbReference type="ChEBI" id="CHEBI:57540"/>
        <dbReference type="ChEBI" id="CHEBI:57945"/>
        <dbReference type="ChEBI" id="CHEBI:58517"/>
        <dbReference type="ChEBI" id="CHEBI:176873"/>
        <dbReference type="EC" id="1.5.1.25"/>
    </reaction>
    <physiologicalReaction direction="right-to-left" evidence="8">
        <dbReference type="Rhea" id="RHEA:12506"/>
    </physiologicalReaction>
</comment>
<comment type="similarity">
    <text evidence="1">Belongs to the ornithine cyclodeaminase/mu-crystallin family.</text>
</comment>
<dbReference type="OMA" id="VKIVNVH"/>
<evidence type="ECO:0000313" key="19">
    <source>
        <dbReference type="Proteomes" id="UP000245119"/>
    </source>
</evidence>
<dbReference type="STRING" id="400727.A0A2T7Q1P8"/>
<dbReference type="PANTHER" id="PTHR13812:SF19">
    <property type="entry name" value="KETIMINE REDUCTASE MU-CRYSTALLIN"/>
    <property type="match status" value="1"/>
</dbReference>
<evidence type="ECO:0000256" key="7">
    <source>
        <dbReference type="ARBA" id="ARBA00093203"/>
    </source>
</evidence>
<comment type="subunit">
    <text evidence="15">Homodimer. Binds the thyroid hormone triiodothyronine (T3); T3 binding inhibits enzymatic activity.</text>
</comment>
<evidence type="ECO:0000256" key="13">
    <source>
        <dbReference type="ARBA" id="ARBA00093264"/>
    </source>
</evidence>
<comment type="catalytic activity">
    <reaction evidence="12">
        <text>(3R)-1,4-thiomorpholine-3-carboxylate + NADP(+) = 3,4-dehydrothiomorpholine-3-carboxylate + NADPH + 2 H(+)</text>
        <dbReference type="Rhea" id="RHEA:12500"/>
        <dbReference type="ChEBI" id="CHEBI:15378"/>
        <dbReference type="ChEBI" id="CHEBI:57783"/>
        <dbReference type="ChEBI" id="CHEBI:58349"/>
        <dbReference type="ChEBI" id="CHEBI:58517"/>
        <dbReference type="ChEBI" id="CHEBI:176873"/>
        <dbReference type="EC" id="1.5.1.25"/>
    </reaction>
    <physiologicalReaction direction="right-to-left" evidence="12">
        <dbReference type="Rhea" id="RHEA:12502"/>
    </physiologicalReaction>
</comment>
<dbReference type="GO" id="GO:0047127">
    <property type="term" value="F:thiomorpholine-carboxylate dehydrogenase activity"/>
    <property type="evidence" value="ECO:0007669"/>
    <property type="project" value="UniProtKB-EC"/>
</dbReference>
<dbReference type="SUPFAM" id="SSF51735">
    <property type="entry name" value="NAD(P)-binding Rossmann-fold domains"/>
    <property type="match status" value="1"/>
</dbReference>
<dbReference type="EMBL" id="PZQS01000001">
    <property type="protein sequence ID" value="PVD39584.1"/>
    <property type="molecule type" value="Genomic_DNA"/>
</dbReference>
<comment type="catalytic activity">
    <reaction evidence="7">
        <text>L-proline + NADP(+) = 1-pyrroline-2-carboxylate + NADPH + H(+)</text>
        <dbReference type="Rhea" id="RHEA:20317"/>
        <dbReference type="ChEBI" id="CHEBI:15378"/>
        <dbReference type="ChEBI" id="CHEBI:39785"/>
        <dbReference type="ChEBI" id="CHEBI:57783"/>
        <dbReference type="ChEBI" id="CHEBI:58349"/>
        <dbReference type="ChEBI" id="CHEBI:60039"/>
        <dbReference type="EC" id="1.5.1.1"/>
    </reaction>
    <physiologicalReaction direction="right-to-left" evidence="7">
        <dbReference type="Rhea" id="RHEA:20319"/>
    </physiologicalReaction>
</comment>
<dbReference type="Gene3D" id="3.40.50.720">
    <property type="entry name" value="NAD(P)-binding Rossmann-like Domain"/>
    <property type="match status" value="1"/>
</dbReference>
<dbReference type="OrthoDB" id="41492at2759"/>